<dbReference type="AlphaFoldDB" id="A0A7M2SH58"/>
<gene>
    <name evidence="2" type="ORF">IM697_37245</name>
</gene>
<reference evidence="2 3" key="1">
    <citation type="submission" date="2020-10" db="EMBL/GenBank/DDBJ databases">
        <title>Streptomyces ferrugineus complate genome analysis.</title>
        <authorList>
            <person name="Anwar N."/>
        </authorList>
    </citation>
    <scope>NUCLEOTIDE SEQUENCE [LARGE SCALE GENOMIC DNA]</scope>
    <source>
        <strain evidence="2 3">CCTCC AA2014009</strain>
    </source>
</reference>
<evidence type="ECO:0000313" key="2">
    <source>
        <dbReference type="EMBL" id="QOV35644.1"/>
    </source>
</evidence>
<organism evidence="2 3">
    <name type="scientific">Streptomyces ferrugineus</name>
    <dbReference type="NCBI Taxonomy" id="1413221"/>
    <lineage>
        <taxon>Bacteria</taxon>
        <taxon>Bacillati</taxon>
        <taxon>Actinomycetota</taxon>
        <taxon>Actinomycetes</taxon>
        <taxon>Kitasatosporales</taxon>
        <taxon>Streptomycetaceae</taxon>
        <taxon>Streptomyces</taxon>
    </lineage>
</organism>
<protein>
    <submittedName>
        <fullName evidence="2">Uncharacterized protein</fullName>
    </submittedName>
</protein>
<name>A0A7M2SH58_9ACTN</name>
<evidence type="ECO:0000313" key="3">
    <source>
        <dbReference type="Proteomes" id="UP000594205"/>
    </source>
</evidence>
<keyword evidence="3" id="KW-1185">Reference proteome</keyword>
<feature type="signal peptide" evidence="1">
    <location>
        <begin position="1"/>
        <end position="32"/>
    </location>
</feature>
<dbReference type="EMBL" id="CP063373">
    <property type="protein sequence ID" value="QOV35644.1"/>
    <property type="molecule type" value="Genomic_DNA"/>
</dbReference>
<dbReference type="KEGG" id="sfeu:IM697_37245"/>
<feature type="chain" id="PRO_5031275977" evidence="1">
    <location>
        <begin position="33"/>
        <end position="109"/>
    </location>
</feature>
<proteinExistence type="predicted"/>
<keyword evidence="1" id="KW-0732">Signal</keyword>
<sequence length="109" mass="11625">MGGKFISAVARGGAVALLSVGAVGAAAPNVFAEGYGNTVHNCYGIYWNTDWDQRCWSGGARNAGQYQSTSDCTFDGDETLNRYRSIGSTTSYDGEDCIFEVVGVDTVFR</sequence>
<accession>A0A7M2SH58</accession>
<dbReference type="RefSeq" id="WP_194040808.1">
    <property type="nucleotide sequence ID" value="NZ_CP063373.1"/>
</dbReference>
<dbReference type="Proteomes" id="UP000594205">
    <property type="component" value="Chromosome"/>
</dbReference>
<evidence type="ECO:0000256" key="1">
    <source>
        <dbReference type="SAM" id="SignalP"/>
    </source>
</evidence>